<dbReference type="EMBL" id="BRYB01001345">
    <property type="protein sequence ID" value="GMI23689.1"/>
    <property type="molecule type" value="Genomic_DNA"/>
</dbReference>
<feature type="compositionally biased region" description="Low complexity" evidence="2">
    <location>
        <begin position="40"/>
        <end position="56"/>
    </location>
</feature>
<keyword evidence="4" id="KW-1185">Reference proteome</keyword>
<feature type="coiled-coil region" evidence="1">
    <location>
        <begin position="562"/>
        <end position="596"/>
    </location>
</feature>
<feature type="region of interest" description="Disordered" evidence="2">
    <location>
        <begin position="434"/>
        <end position="505"/>
    </location>
</feature>
<dbReference type="Proteomes" id="UP001165060">
    <property type="component" value="Unassembled WGS sequence"/>
</dbReference>
<sequence length="600" mass="62647">MRELHSSAHSLFEERVLSLLSHSQESTRSHSQGSHPGARSPSPGDGSLGDGSLPPDAEASAALTDSLWGGWRSFRSAVSSAARSHASAVALSGGSLAALTRSETQTDLDAAAAAAAACAIVAVTDSRMPEALAAAARALRAAQGEEARGECRQEIGALQRGVAAALAEKVRAAGERDEVKREAERAGRRAEAAEGEVRAAGERLRVMSEKVRAMEAQRSAMTPASPAPASPAPHPSLAQPLQDLPPGAKRDLADALRHLPRSSPLKTGAFWSWLGQDAGGQPAPRPRPSPDESLQFSEDDGAWAGGGGESSFDSLDASAIRGLHEDVAGEGAGGGGDETGSEGAFESIMDAGGTPPLASAGGGEEPGAGFGLPPGSASGADESVDSIIRSPTGINHASRLAKGSADLKEQLRLMMGTPGNDRNGSVVREIVFGGEDSRFDTTGDSSVQDTTVGEDEEDETPLKKPELVVDVAASPTTAESPTPSLTNTGSSTRDTAARVEMDRREEGMVEEIELLKTKNSDLEGMCQSLLLKVELAERHEVETKAMMSEKVEEERRVLGDIVREKKKQLESATNRCRELEVERGRLRALIVKKEEEGGGT</sequence>
<comment type="caution">
    <text evidence="3">The sequence shown here is derived from an EMBL/GenBank/DDBJ whole genome shotgun (WGS) entry which is preliminary data.</text>
</comment>
<feature type="region of interest" description="Disordered" evidence="2">
    <location>
        <begin position="213"/>
        <end position="248"/>
    </location>
</feature>
<evidence type="ECO:0000313" key="3">
    <source>
        <dbReference type="EMBL" id="GMI23689.1"/>
    </source>
</evidence>
<feature type="region of interest" description="Disordered" evidence="2">
    <location>
        <begin position="273"/>
        <end position="384"/>
    </location>
</feature>
<feature type="region of interest" description="Disordered" evidence="2">
    <location>
        <begin position="174"/>
        <end position="197"/>
    </location>
</feature>
<accession>A0ABQ6MCD6</accession>
<protein>
    <submittedName>
        <fullName evidence="3">Uncharacterized protein</fullName>
    </submittedName>
</protein>
<name>A0ABQ6MCD6_9STRA</name>
<keyword evidence="1" id="KW-0175">Coiled coil</keyword>
<feature type="region of interest" description="Disordered" evidence="2">
    <location>
        <begin position="19"/>
        <end position="58"/>
    </location>
</feature>
<feature type="compositionally biased region" description="Pro residues" evidence="2">
    <location>
        <begin position="225"/>
        <end position="234"/>
    </location>
</feature>
<proteinExistence type="predicted"/>
<organism evidence="3 4">
    <name type="scientific">Tetraparma gracilis</name>
    <dbReference type="NCBI Taxonomy" id="2962635"/>
    <lineage>
        <taxon>Eukaryota</taxon>
        <taxon>Sar</taxon>
        <taxon>Stramenopiles</taxon>
        <taxon>Ochrophyta</taxon>
        <taxon>Bolidophyceae</taxon>
        <taxon>Parmales</taxon>
        <taxon>Triparmaceae</taxon>
        <taxon>Tetraparma</taxon>
    </lineage>
</organism>
<evidence type="ECO:0000313" key="4">
    <source>
        <dbReference type="Proteomes" id="UP001165060"/>
    </source>
</evidence>
<gene>
    <name evidence="3" type="ORF">TeGR_g14477</name>
</gene>
<feature type="compositionally biased region" description="Polar residues" evidence="2">
    <location>
        <begin position="20"/>
        <end position="34"/>
    </location>
</feature>
<feature type="non-terminal residue" evidence="3">
    <location>
        <position position="600"/>
    </location>
</feature>
<evidence type="ECO:0000256" key="1">
    <source>
        <dbReference type="SAM" id="Coils"/>
    </source>
</evidence>
<reference evidence="3 4" key="1">
    <citation type="journal article" date="2023" name="Commun. Biol.">
        <title>Genome analysis of Parmales, the sister group of diatoms, reveals the evolutionary specialization of diatoms from phago-mixotrophs to photoautotrophs.</title>
        <authorList>
            <person name="Ban H."/>
            <person name="Sato S."/>
            <person name="Yoshikawa S."/>
            <person name="Yamada K."/>
            <person name="Nakamura Y."/>
            <person name="Ichinomiya M."/>
            <person name="Sato N."/>
            <person name="Blanc-Mathieu R."/>
            <person name="Endo H."/>
            <person name="Kuwata A."/>
            <person name="Ogata H."/>
        </authorList>
    </citation>
    <scope>NUCLEOTIDE SEQUENCE [LARGE SCALE GENOMIC DNA]</scope>
</reference>
<feature type="compositionally biased region" description="Gly residues" evidence="2">
    <location>
        <begin position="360"/>
        <end position="372"/>
    </location>
</feature>
<evidence type="ECO:0000256" key="2">
    <source>
        <dbReference type="SAM" id="MobiDB-lite"/>
    </source>
</evidence>
<feature type="compositionally biased region" description="Polar residues" evidence="2">
    <location>
        <begin position="474"/>
        <end position="494"/>
    </location>
</feature>
<feature type="compositionally biased region" description="Basic and acidic residues" evidence="2">
    <location>
        <begin position="495"/>
        <end position="505"/>
    </location>
</feature>